<protein>
    <submittedName>
        <fullName evidence="2">Uncharacterized protein LOC104597459 isoform X2</fullName>
    </submittedName>
</protein>
<reference evidence="2" key="1">
    <citation type="submission" date="2025-08" db="UniProtKB">
        <authorList>
            <consortium name="RefSeq"/>
        </authorList>
    </citation>
    <scope>IDENTIFICATION</scope>
</reference>
<dbReference type="RefSeq" id="XP_010257304.1">
    <property type="nucleotide sequence ID" value="XM_010259002.2"/>
</dbReference>
<evidence type="ECO:0000313" key="1">
    <source>
        <dbReference type="Proteomes" id="UP000189703"/>
    </source>
</evidence>
<sequence>MEEGKLKVVVVTCNSMEGEVRVMVEVVMEVAVREVEGMEMVVVGICNNMEEEVMEMVVEEIYNSREEEVMEMVEVVREGEVKEVVGMEMVVEEIYSNREEEVREMVEVVMEGEVKEMVVEEIYSNREEVMEGEVKVVVGMEMVVEEIYSSRVEAMETEVAEKGMVEVGICSSMKGEVMAEVENGNRMVEVGMKVEVVCEIREVAQSPKPQPCWLSSKMPWHKIG</sequence>
<accession>A0A1U7ZUK4</accession>
<gene>
    <name evidence="2" type="primary">LOC104597459</name>
</gene>
<dbReference type="Proteomes" id="UP000189703">
    <property type="component" value="Unplaced"/>
</dbReference>
<keyword evidence="1" id="KW-1185">Reference proteome</keyword>
<proteinExistence type="predicted"/>
<organism evidence="1 2">
    <name type="scientific">Nelumbo nucifera</name>
    <name type="common">Sacred lotus</name>
    <dbReference type="NCBI Taxonomy" id="4432"/>
    <lineage>
        <taxon>Eukaryota</taxon>
        <taxon>Viridiplantae</taxon>
        <taxon>Streptophyta</taxon>
        <taxon>Embryophyta</taxon>
        <taxon>Tracheophyta</taxon>
        <taxon>Spermatophyta</taxon>
        <taxon>Magnoliopsida</taxon>
        <taxon>Proteales</taxon>
        <taxon>Nelumbonaceae</taxon>
        <taxon>Nelumbo</taxon>
    </lineage>
</organism>
<evidence type="ECO:0000313" key="2">
    <source>
        <dbReference type="RefSeq" id="XP_010257304.1"/>
    </source>
</evidence>
<name>A0A1U7ZUK4_NELNU</name>
<dbReference type="AlphaFoldDB" id="A0A1U7ZUK4"/>
<dbReference type="GeneID" id="104597459"/>